<dbReference type="PROSITE" id="PS01124">
    <property type="entry name" value="HTH_ARAC_FAMILY_2"/>
    <property type="match status" value="1"/>
</dbReference>
<dbReference type="GO" id="GO:0003700">
    <property type="term" value="F:DNA-binding transcription factor activity"/>
    <property type="evidence" value="ECO:0007669"/>
    <property type="project" value="InterPro"/>
</dbReference>
<keyword evidence="4" id="KW-0472">Membrane</keyword>
<evidence type="ECO:0000256" key="4">
    <source>
        <dbReference type="SAM" id="Phobius"/>
    </source>
</evidence>
<dbReference type="InterPro" id="IPR018060">
    <property type="entry name" value="HTH_AraC"/>
</dbReference>
<evidence type="ECO:0000313" key="7">
    <source>
        <dbReference type="Proteomes" id="UP000267017"/>
    </source>
</evidence>
<organism evidence="6 7">
    <name type="scientific">Paenibacillus oralis</name>
    <dbReference type="NCBI Taxonomy" id="2490856"/>
    <lineage>
        <taxon>Bacteria</taxon>
        <taxon>Bacillati</taxon>
        <taxon>Bacillota</taxon>
        <taxon>Bacilli</taxon>
        <taxon>Bacillales</taxon>
        <taxon>Paenibacillaceae</taxon>
        <taxon>Paenibacillus</taxon>
    </lineage>
</organism>
<dbReference type="GO" id="GO:0043565">
    <property type="term" value="F:sequence-specific DNA binding"/>
    <property type="evidence" value="ECO:0007669"/>
    <property type="project" value="InterPro"/>
</dbReference>
<evidence type="ECO:0000256" key="1">
    <source>
        <dbReference type="ARBA" id="ARBA00023015"/>
    </source>
</evidence>
<dbReference type="SMART" id="SM00342">
    <property type="entry name" value="HTH_ARAC"/>
    <property type="match status" value="1"/>
</dbReference>
<evidence type="ECO:0000259" key="5">
    <source>
        <dbReference type="PROSITE" id="PS01124"/>
    </source>
</evidence>
<comment type="caution">
    <text evidence="6">The sequence shown here is derived from an EMBL/GenBank/DDBJ whole genome shotgun (WGS) entry which is preliminary data.</text>
</comment>
<dbReference type="PANTHER" id="PTHR43280:SF28">
    <property type="entry name" value="HTH-TYPE TRANSCRIPTIONAL ACTIVATOR RHAS"/>
    <property type="match status" value="1"/>
</dbReference>
<dbReference type="PANTHER" id="PTHR43280">
    <property type="entry name" value="ARAC-FAMILY TRANSCRIPTIONAL REGULATOR"/>
    <property type="match status" value="1"/>
</dbReference>
<dbReference type="InterPro" id="IPR018062">
    <property type="entry name" value="HTH_AraC-typ_CS"/>
</dbReference>
<evidence type="ECO:0000313" key="6">
    <source>
        <dbReference type="EMBL" id="RRJ64552.1"/>
    </source>
</evidence>
<dbReference type="Proteomes" id="UP000267017">
    <property type="component" value="Unassembled WGS sequence"/>
</dbReference>
<feature type="transmembrane region" description="Helical" evidence="4">
    <location>
        <begin position="15"/>
        <end position="35"/>
    </location>
</feature>
<dbReference type="OrthoDB" id="2485945at2"/>
<keyword evidence="4" id="KW-0812">Transmembrane</keyword>
<sequence length="710" mass="80153">MSKTNFKKTIYNHLILSYTILSVILIGSMGGYWYAQVSRMMDQEIVKDNMARLQAAQNLIEQNLLKKYEDNLQNKALAIGFIQDNSNLNLLLYNGWEGNLSKVFAFNNDLQLFKVGNSGITNVSVYFPSNDYVIDADRFYMHTANAQEAPFFSKMNQIPLKKWIVRVNANDEQVLSYIIKLPYDTPIAKAKGYFVIDVDVHYLKSIISPMLSSKDDRLVILDESGAVLFQVGGENSEMTERLNEIVKASLSEERVIGEPGVPGIASRLASSHSDHKWTYIMYRPAYSFELFTERLKKELFTACGVIVIFGIFMSFLLSKRLYVPISDTFSMMREKIGILESRARKTEMINLLLGVSLRAEPKEISLPDTSYCVACIQLTKGDSEGLKQCYELSPALPGEFIALNANEAAIIYYLASGKVFDSSELVDDLKALQRIAGPRAAFQAAIGRQVQNFKDIPESYRTAQETKRYHFIFGKNTVIAYASTQALNADPLLFHFEHYSNALKAGDQRAVNEFMDHFLTALLNGEAQIEAVELAVLQLIAQLYQCVIELKLQHMLPSSNLTEELKQDTLHGTIESIRKMSAQITGRMNAGGNQPHAEVVRTMKEYIAEHLHEDLSLQILSREVALAPAYVSTLFSEGTKSSFTEYVTRLRLEKAAELLIANPRLSVSAIAEQVGYRNVQYFHSKFKARFGVTPVQYRRLQQGFKDLQTL</sequence>
<reference evidence="6 7" key="1">
    <citation type="submission" date="2018-11" db="EMBL/GenBank/DDBJ databases">
        <title>Genome sequencing of Paenibacillus sp. KCOM 3021 (= ChDC PVNT-B20).</title>
        <authorList>
            <person name="Kook J.-K."/>
            <person name="Park S.-N."/>
            <person name="Lim Y.K."/>
        </authorList>
    </citation>
    <scope>NUCLEOTIDE SEQUENCE [LARGE SCALE GENOMIC DNA]</scope>
    <source>
        <strain evidence="6 7">KCOM 3021</strain>
    </source>
</reference>
<feature type="domain" description="HTH araC/xylS-type" evidence="5">
    <location>
        <begin position="601"/>
        <end position="700"/>
    </location>
</feature>
<keyword evidence="4" id="KW-1133">Transmembrane helix</keyword>
<keyword evidence="1" id="KW-0805">Transcription regulation</keyword>
<dbReference type="EMBL" id="RRCN01000001">
    <property type="protein sequence ID" value="RRJ64552.1"/>
    <property type="molecule type" value="Genomic_DNA"/>
</dbReference>
<gene>
    <name evidence="6" type="ORF">EHV15_17680</name>
</gene>
<dbReference type="SUPFAM" id="SSF46689">
    <property type="entry name" value="Homeodomain-like"/>
    <property type="match status" value="1"/>
</dbReference>
<dbReference type="InterPro" id="IPR009057">
    <property type="entry name" value="Homeodomain-like_sf"/>
</dbReference>
<dbReference type="PROSITE" id="PS00041">
    <property type="entry name" value="HTH_ARAC_FAMILY_1"/>
    <property type="match status" value="1"/>
</dbReference>
<dbReference type="PRINTS" id="PR00032">
    <property type="entry name" value="HTHARAC"/>
</dbReference>
<evidence type="ECO:0000256" key="3">
    <source>
        <dbReference type="ARBA" id="ARBA00023163"/>
    </source>
</evidence>
<protein>
    <submittedName>
        <fullName evidence="6">AraC family transcriptional regulator</fullName>
    </submittedName>
</protein>
<keyword evidence="7" id="KW-1185">Reference proteome</keyword>
<accession>A0A3P3U2I4</accession>
<dbReference type="AlphaFoldDB" id="A0A3P3U2I4"/>
<dbReference type="RefSeq" id="WP_128632356.1">
    <property type="nucleotide sequence ID" value="NZ_RRCN01000001.1"/>
</dbReference>
<evidence type="ECO:0000256" key="2">
    <source>
        <dbReference type="ARBA" id="ARBA00023125"/>
    </source>
</evidence>
<dbReference type="Pfam" id="PF12833">
    <property type="entry name" value="HTH_18"/>
    <property type="match status" value="1"/>
</dbReference>
<keyword evidence="3" id="KW-0804">Transcription</keyword>
<proteinExistence type="predicted"/>
<name>A0A3P3U2I4_9BACL</name>
<dbReference type="Gene3D" id="1.10.10.60">
    <property type="entry name" value="Homeodomain-like"/>
    <property type="match status" value="2"/>
</dbReference>
<dbReference type="InterPro" id="IPR020449">
    <property type="entry name" value="Tscrpt_reg_AraC-type_HTH"/>
</dbReference>
<keyword evidence="2" id="KW-0238">DNA-binding</keyword>